<comment type="caution">
    <text evidence="1">The sequence shown here is derived from an EMBL/GenBank/DDBJ whole genome shotgun (WGS) entry which is preliminary data.</text>
</comment>
<dbReference type="OrthoDB" id="6444323at2"/>
<dbReference type="EMBL" id="VSDO01000005">
    <property type="protein sequence ID" value="TYA11090.1"/>
    <property type="molecule type" value="Genomic_DNA"/>
</dbReference>
<gene>
    <name evidence="1" type="ORF">FRY98_23500</name>
</gene>
<keyword evidence="2" id="KW-1185">Reference proteome</keyword>
<evidence type="ECO:0000313" key="2">
    <source>
        <dbReference type="Proteomes" id="UP000325218"/>
    </source>
</evidence>
<dbReference type="Proteomes" id="UP000325218">
    <property type="component" value="Unassembled WGS sequence"/>
</dbReference>
<organism evidence="1 2">
    <name type="scientific">Paenibacillus faecis</name>
    <dbReference type="NCBI Taxonomy" id="862114"/>
    <lineage>
        <taxon>Bacteria</taxon>
        <taxon>Bacillati</taxon>
        <taxon>Bacillota</taxon>
        <taxon>Bacilli</taxon>
        <taxon>Bacillales</taxon>
        <taxon>Paenibacillaceae</taxon>
        <taxon>Paenibacillus</taxon>
    </lineage>
</organism>
<name>A0A5D0CNE7_9BACL</name>
<proteinExistence type="predicted"/>
<dbReference type="AlphaFoldDB" id="A0A5D0CNE7"/>
<sequence length="86" mass="9898">MIVIVGSYNDAISDGEEQNAAWQKIRYFLTNDAMIHWNTIIYWALLDDEIDLEDCFAVTPQMREIVDDLGSFSIEQGSLQNLIIKE</sequence>
<accession>A0A5D0CNE7</accession>
<evidence type="ECO:0000313" key="1">
    <source>
        <dbReference type="EMBL" id="TYA11090.1"/>
    </source>
</evidence>
<reference evidence="1 2" key="1">
    <citation type="submission" date="2019-08" db="EMBL/GenBank/DDBJ databases">
        <title>Genome sequencing of Paenibacillus faecis DSM 23593(T).</title>
        <authorList>
            <person name="Kook J.-K."/>
            <person name="Park S.-N."/>
            <person name="Lim Y.K."/>
        </authorList>
    </citation>
    <scope>NUCLEOTIDE SEQUENCE [LARGE SCALE GENOMIC DNA]</scope>
    <source>
        <strain evidence="1 2">DSM 23593</strain>
    </source>
</reference>
<protein>
    <submittedName>
        <fullName evidence="1">Uncharacterized protein</fullName>
    </submittedName>
</protein>